<dbReference type="PANTHER" id="PTHR46696">
    <property type="entry name" value="P450, PUTATIVE (EUROFUNG)-RELATED"/>
    <property type="match status" value="1"/>
</dbReference>
<dbReference type="AlphaFoldDB" id="A0A4S5EGD0"/>
<dbReference type="Proteomes" id="UP000305282">
    <property type="component" value="Unassembled WGS sequence"/>
</dbReference>
<dbReference type="InterPro" id="IPR017972">
    <property type="entry name" value="Cyt_P450_CS"/>
</dbReference>
<dbReference type="PROSITE" id="PS00086">
    <property type="entry name" value="CYTOCHROME_P450"/>
    <property type="match status" value="1"/>
</dbReference>
<proteinExistence type="inferred from homology"/>
<comment type="similarity">
    <text evidence="1 2">Belongs to the cytochrome P450 family.</text>
</comment>
<dbReference type="RefSeq" id="WP_136448751.1">
    <property type="nucleotide sequence ID" value="NZ_SSXH01000416.1"/>
</dbReference>
<keyword evidence="2" id="KW-0503">Monooxygenase</keyword>
<feature type="non-terminal residue" evidence="3">
    <location>
        <position position="1"/>
    </location>
</feature>
<dbReference type="EMBL" id="SSXH01000416">
    <property type="protein sequence ID" value="THJ70984.1"/>
    <property type="molecule type" value="Genomic_DNA"/>
</dbReference>
<keyword evidence="2" id="KW-0349">Heme</keyword>
<keyword evidence="2" id="KW-0560">Oxidoreductase</keyword>
<dbReference type="GO" id="GO:0005506">
    <property type="term" value="F:iron ion binding"/>
    <property type="evidence" value="ECO:0007669"/>
    <property type="project" value="InterPro"/>
</dbReference>
<dbReference type="GO" id="GO:0016705">
    <property type="term" value="F:oxidoreductase activity, acting on paired donors, with incorporation or reduction of molecular oxygen"/>
    <property type="evidence" value="ECO:0007669"/>
    <property type="project" value="InterPro"/>
</dbReference>
<dbReference type="PRINTS" id="PR00359">
    <property type="entry name" value="BP450"/>
</dbReference>
<dbReference type="PANTHER" id="PTHR46696:SF1">
    <property type="entry name" value="CYTOCHROME P450 YJIB-RELATED"/>
    <property type="match status" value="1"/>
</dbReference>
<dbReference type="GO" id="GO:0004497">
    <property type="term" value="F:monooxygenase activity"/>
    <property type="evidence" value="ECO:0007669"/>
    <property type="project" value="UniProtKB-KW"/>
</dbReference>
<dbReference type="InterPro" id="IPR001128">
    <property type="entry name" value="Cyt_P450"/>
</dbReference>
<keyword evidence="4" id="KW-1185">Reference proteome</keyword>
<evidence type="ECO:0000313" key="4">
    <source>
        <dbReference type="Proteomes" id="UP000305282"/>
    </source>
</evidence>
<name>A0A4S5EGD0_9ACTN</name>
<dbReference type="InterPro" id="IPR036396">
    <property type="entry name" value="Cyt_P450_sf"/>
</dbReference>
<dbReference type="GO" id="GO:0020037">
    <property type="term" value="F:heme binding"/>
    <property type="evidence" value="ECO:0007669"/>
    <property type="project" value="InterPro"/>
</dbReference>
<protein>
    <submittedName>
        <fullName evidence="3">Cytochrome P450</fullName>
    </submittedName>
</protein>
<gene>
    <name evidence="3" type="ORF">E7Y31_15570</name>
</gene>
<reference evidence="3 4" key="1">
    <citation type="submission" date="2019-04" db="EMBL/GenBank/DDBJ databases">
        <title>Draft genome sequences for three unisolated Alnus-infective Frankia Sp+ strains, AgTrS, AiOr and AvVan, the first sequenced Frankia strains able to sporulate in-planta.</title>
        <authorList>
            <person name="Bethencourt L."/>
            <person name="Vautrin F."/>
            <person name="Taib N."/>
            <person name="Dubost A."/>
            <person name="Castro-Garcia L."/>
            <person name="Imbaud O."/>
            <person name="Abrouk D."/>
            <person name="Fournier P."/>
            <person name="Briolay J."/>
            <person name="Nguyen A."/>
            <person name="Normand P."/>
            <person name="Fernandez M.P."/>
            <person name="Brochier-Armanet C."/>
            <person name="Herrera-Belaroussi A."/>
        </authorList>
    </citation>
    <scope>NUCLEOTIDE SEQUENCE [LARGE SCALE GENOMIC DNA]</scope>
    <source>
        <strain evidence="3 4">AvVan</strain>
    </source>
</reference>
<dbReference type="Pfam" id="PF00067">
    <property type="entry name" value="p450"/>
    <property type="match status" value="1"/>
</dbReference>
<evidence type="ECO:0000256" key="1">
    <source>
        <dbReference type="ARBA" id="ARBA00010617"/>
    </source>
</evidence>
<dbReference type="Gene3D" id="1.10.630.10">
    <property type="entry name" value="Cytochrome P450"/>
    <property type="match status" value="1"/>
</dbReference>
<keyword evidence="2" id="KW-0408">Iron</keyword>
<sequence>LLRNPDQMDILRADSRLLPAAVEEFLRFDGPVNMATLRFTTRRVMIGAVEIPADEFVLVALASANRDHDRFVEADRLNLTRSRARHISFGHGIHHCLGAALARQEAEVAFGGLLAQYSRIDLAVPGGQLRYRRSLLMRGLEALPLRVA</sequence>
<evidence type="ECO:0000256" key="2">
    <source>
        <dbReference type="RuleBase" id="RU000461"/>
    </source>
</evidence>
<organism evidence="3 4">
    <name type="scientific">Candidatus Frankia alpina</name>
    <dbReference type="NCBI Taxonomy" id="2699483"/>
    <lineage>
        <taxon>Bacteria</taxon>
        <taxon>Bacillati</taxon>
        <taxon>Actinomycetota</taxon>
        <taxon>Actinomycetes</taxon>
        <taxon>Frankiales</taxon>
        <taxon>Frankiaceae</taxon>
        <taxon>Frankia</taxon>
    </lineage>
</organism>
<dbReference type="OrthoDB" id="502624at2"/>
<dbReference type="SUPFAM" id="SSF48264">
    <property type="entry name" value="Cytochrome P450"/>
    <property type="match status" value="1"/>
</dbReference>
<dbReference type="InterPro" id="IPR002397">
    <property type="entry name" value="Cyt_P450_B"/>
</dbReference>
<keyword evidence="2" id="KW-0479">Metal-binding</keyword>
<accession>A0A4S5EGD0</accession>
<evidence type="ECO:0000313" key="3">
    <source>
        <dbReference type="EMBL" id="THJ70984.1"/>
    </source>
</evidence>
<comment type="caution">
    <text evidence="3">The sequence shown here is derived from an EMBL/GenBank/DDBJ whole genome shotgun (WGS) entry which is preliminary data.</text>
</comment>